<reference evidence="1 2" key="1">
    <citation type="submission" date="2019-06" db="EMBL/GenBank/DDBJ databases">
        <title>Genome Sequence of the Brown Rot Fungal Pathogen Monilinia laxa.</title>
        <authorList>
            <person name="De Miccolis Angelini R.M."/>
            <person name="Landi L."/>
            <person name="Abate D."/>
            <person name="Pollastro S."/>
            <person name="Romanazzi G."/>
            <person name="Faretra F."/>
        </authorList>
    </citation>
    <scope>NUCLEOTIDE SEQUENCE [LARGE SCALE GENOMIC DNA]</scope>
    <source>
        <strain evidence="1 2">Mlax316</strain>
    </source>
</reference>
<dbReference type="OrthoDB" id="3473305at2759"/>
<evidence type="ECO:0000313" key="1">
    <source>
        <dbReference type="EMBL" id="KAB8295737.1"/>
    </source>
</evidence>
<proteinExistence type="predicted"/>
<dbReference type="AlphaFoldDB" id="A0A5N6K0P4"/>
<name>A0A5N6K0P4_MONLA</name>
<dbReference type="EMBL" id="VIGI01000009">
    <property type="protein sequence ID" value="KAB8295737.1"/>
    <property type="molecule type" value="Genomic_DNA"/>
</dbReference>
<dbReference type="Proteomes" id="UP000326757">
    <property type="component" value="Unassembled WGS sequence"/>
</dbReference>
<comment type="caution">
    <text evidence="1">The sequence shown here is derived from an EMBL/GenBank/DDBJ whole genome shotgun (WGS) entry which is preliminary data.</text>
</comment>
<keyword evidence="2" id="KW-1185">Reference proteome</keyword>
<accession>A0A5N6K0P4</accession>
<evidence type="ECO:0000313" key="2">
    <source>
        <dbReference type="Proteomes" id="UP000326757"/>
    </source>
</evidence>
<gene>
    <name evidence="1" type="ORF">EYC80_008562</name>
</gene>
<sequence length="141" mass="16729">MVDRQELAVLNKNTLENIYYNINTFGDSRKGRQLREKVDKLFQNGKELQKEYSELALADPDYWGKGEFNLAFLIIGILNRKENFYVKRKKRSDEMFFFETQIPPVQNRVEFYGLDVDFACKEDGSLYHQSQGIKKLYESYT</sequence>
<protein>
    <submittedName>
        <fullName evidence="1">Uncharacterized protein</fullName>
    </submittedName>
</protein>
<organism evidence="1 2">
    <name type="scientific">Monilinia laxa</name>
    <name type="common">Brown rot fungus</name>
    <name type="synonym">Sclerotinia laxa</name>
    <dbReference type="NCBI Taxonomy" id="61186"/>
    <lineage>
        <taxon>Eukaryota</taxon>
        <taxon>Fungi</taxon>
        <taxon>Dikarya</taxon>
        <taxon>Ascomycota</taxon>
        <taxon>Pezizomycotina</taxon>
        <taxon>Leotiomycetes</taxon>
        <taxon>Helotiales</taxon>
        <taxon>Sclerotiniaceae</taxon>
        <taxon>Monilinia</taxon>
    </lineage>
</organism>